<comment type="caution">
    <text evidence="2">The sequence shown here is derived from an EMBL/GenBank/DDBJ whole genome shotgun (WGS) entry which is preliminary data.</text>
</comment>
<evidence type="ECO:0000259" key="1">
    <source>
        <dbReference type="Pfam" id="PF01636"/>
    </source>
</evidence>
<reference evidence="3" key="1">
    <citation type="journal article" date="2019" name="Int. J. Syst. Evol. Microbiol.">
        <title>The Global Catalogue of Microorganisms (GCM) 10K type strain sequencing project: providing services to taxonomists for standard genome sequencing and annotation.</title>
        <authorList>
            <consortium name="The Broad Institute Genomics Platform"/>
            <consortium name="The Broad Institute Genome Sequencing Center for Infectious Disease"/>
            <person name="Wu L."/>
            <person name="Ma J."/>
        </authorList>
    </citation>
    <scope>NUCLEOTIDE SEQUENCE [LARGE SCALE GENOMIC DNA]</scope>
    <source>
        <strain evidence="3">KCTC 13193</strain>
    </source>
</reference>
<feature type="domain" description="Aminoglycoside phosphotransferase" evidence="1">
    <location>
        <begin position="25"/>
        <end position="263"/>
    </location>
</feature>
<dbReference type="InterPro" id="IPR051678">
    <property type="entry name" value="AGP_Transferase"/>
</dbReference>
<evidence type="ECO:0000313" key="3">
    <source>
        <dbReference type="Proteomes" id="UP001595387"/>
    </source>
</evidence>
<dbReference type="CDD" id="cd05152">
    <property type="entry name" value="MPH2"/>
    <property type="match status" value="1"/>
</dbReference>
<protein>
    <submittedName>
        <fullName evidence="2">Macrolide 2'-phosphotransferase</fullName>
    </submittedName>
</protein>
<gene>
    <name evidence="2" type="ORF">ACFODW_03675</name>
</gene>
<proteinExistence type="predicted"/>
<dbReference type="Proteomes" id="UP001595387">
    <property type="component" value="Unassembled WGS sequence"/>
</dbReference>
<evidence type="ECO:0000313" key="2">
    <source>
        <dbReference type="EMBL" id="MFC2947460.1"/>
    </source>
</evidence>
<name>A0ABV7A3G5_9BACI</name>
<dbReference type="RefSeq" id="WP_390303149.1">
    <property type="nucleotide sequence ID" value="NZ_JBHRRZ010000006.1"/>
</dbReference>
<dbReference type="PANTHER" id="PTHR21310:SF15">
    <property type="entry name" value="AMINOGLYCOSIDE PHOSPHOTRANSFERASE DOMAIN-CONTAINING PROTEIN"/>
    <property type="match status" value="1"/>
</dbReference>
<dbReference type="Pfam" id="PF01636">
    <property type="entry name" value="APH"/>
    <property type="match status" value="1"/>
</dbReference>
<dbReference type="PANTHER" id="PTHR21310">
    <property type="entry name" value="AMINOGLYCOSIDE PHOSPHOTRANSFERASE-RELATED-RELATED"/>
    <property type="match status" value="1"/>
</dbReference>
<sequence>MGLTTSKVSEIAKKHGLIIREDFIEFHESGLDFHVAFAHDVEGSQWVLRIPRRPDVLPQAAKEKKILDLVVPHLSVAAPEWEIFSNELIAYKLLSGFPVGTIDPEEKAYIWAIDEENVPIIYHETLARSMVSIHRISQEQAAEAGMQAYTAEEVRSNTQKRMERVKENYEIDEKLWSRWQEWLHNDAFWPERTAVIHGDLHPGHILIDDTSRVTGLIDWTEARVDDPATDFVSHYMAFGEDALERLIEAYEKAGGYVWSSMGEHIKELQTVYPVTVAEFAERSGSEEFEKLAQQLLQAKDPLRK</sequence>
<dbReference type="Gene3D" id="3.30.200.20">
    <property type="entry name" value="Phosphorylase Kinase, domain 1"/>
    <property type="match status" value="1"/>
</dbReference>
<dbReference type="EMBL" id="JBHRRZ010000006">
    <property type="protein sequence ID" value="MFC2947460.1"/>
    <property type="molecule type" value="Genomic_DNA"/>
</dbReference>
<dbReference type="SUPFAM" id="SSF56112">
    <property type="entry name" value="Protein kinase-like (PK-like)"/>
    <property type="match status" value="1"/>
</dbReference>
<accession>A0ABV7A3G5</accession>
<organism evidence="2 3">
    <name type="scientific">Virgibacillus sediminis</name>
    <dbReference type="NCBI Taxonomy" id="202260"/>
    <lineage>
        <taxon>Bacteria</taxon>
        <taxon>Bacillati</taxon>
        <taxon>Bacillota</taxon>
        <taxon>Bacilli</taxon>
        <taxon>Bacillales</taxon>
        <taxon>Bacillaceae</taxon>
        <taxon>Virgibacillus</taxon>
    </lineage>
</organism>
<dbReference type="InterPro" id="IPR011009">
    <property type="entry name" value="Kinase-like_dom_sf"/>
</dbReference>
<dbReference type="Gene3D" id="3.90.1200.10">
    <property type="match status" value="1"/>
</dbReference>
<dbReference type="InterPro" id="IPR002575">
    <property type="entry name" value="Aminoglycoside_PTrfase"/>
</dbReference>
<keyword evidence="3" id="KW-1185">Reference proteome</keyword>